<name>A0A4R9H6M0_9LEPT</name>
<sequence>MRKSGLGGETPFPISTKPNMFTPLSNEELLTRRGESALWYRLSPCPCPSGEKVPDCPFCFEGQIRTFQSELEIQEEVSWKVTGNQVWTRYAPISQIEEAILVTRGERKPLQIKGIFDEYFTIEENLKYWNVVDLKYKVSMVEEISVEAIGVNEFTLFPKLPQGMIVEVLEAYKILEDGVPLRVQPIAFSLNSVTFSERTNGLYRLKVKFFSPIKIAYRTFNLDNKRGFEKSQIQFQDGEIMGVIGSGYRLGQGDIFTLVKSTLRQSEFVQVTNKETDRISYSPIAYIDSVISKGRNGLVTHIKELDFIQLGDSKIKWLRDKPKNGYTVIYDYYPSFRVTGFIEAGSGEDRPKPRVFKMKPVSSFSARE</sequence>
<evidence type="ECO:0000313" key="2">
    <source>
        <dbReference type="Proteomes" id="UP000298097"/>
    </source>
</evidence>
<dbReference type="Proteomes" id="UP000298097">
    <property type="component" value="Unassembled WGS sequence"/>
</dbReference>
<reference evidence="1" key="1">
    <citation type="journal article" date="2019" name="PLoS Negl. Trop. Dis.">
        <title>Revisiting the worldwide diversity of Leptospira species in the environment.</title>
        <authorList>
            <person name="Vincent A.T."/>
            <person name="Schiettekatte O."/>
            <person name="Bourhy P."/>
            <person name="Veyrier F.J."/>
            <person name="Picardeau M."/>
        </authorList>
    </citation>
    <scope>NUCLEOTIDE SEQUENCE [LARGE SCALE GENOMIC DNA]</scope>
    <source>
        <strain evidence="1">201800301</strain>
    </source>
</reference>
<dbReference type="EMBL" id="RQEY01000012">
    <property type="protein sequence ID" value="TGK41246.1"/>
    <property type="molecule type" value="Genomic_DNA"/>
</dbReference>
<keyword evidence="2" id="KW-1185">Reference proteome</keyword>
<protein>
    <submittedName>
        <fullName evidence="1">Uncharacterized protein</fullName>
    </submittedName>
</protein>
<accession>A0A4R9H6M0</accession>
<evidence type="ECO:0000313" key="1">
    <source>
        <dbReference type="EMBL" id="TGK41246.1"/>
    </source>
</evidence>
<organism evidence="1 2">
    <name type="scientific">Leptospira andrefontaineae</name>
    <dbReference type="NCBI Taxonomy" id="2484976"/>
    <lineage>
        <taxon>Bacteria</taxon>
        <taxon>Pseudomonadati</taxon>
        <taxon>Spirochaetota</taxon>
        <taxon>Spirochaetia</taxon>
        <taxon>Leptospirales</taxon>
        <taxon>Leptospiraceae</taxon>
        <taxon>Leptospira</taxon>
    </lineage>
</organism>
<proteinExistence type="predicted"/>
<dbReference type="RefSeq" id="WP_135773497.1">
    <property type="nucleotide sequence ID" value="NZ_RQEY01000012.1"/>
</dbReference>
<dbReference type="OrthoDB" id="342842at2"/>
<dbReference type="AlphaFoldDB" id="A0A4R9H6M0"/>
<comment type="caution">
    <text evidence="1">The sequence shown here is derived from an EMBL/GenBank/DDBJ whole genome shotgun (WGS) entry which is preliminary data.</text>
</comment>
<gene>
    <name evidence="1" type="ORF">EHO65_07395</name>
</gene>